<keyword evidence="2" id="KW-1185">Reference proteome</keyword>
<accession>A0ABQ6UIP4</accession>
<comment type="caution">
    <text evidence="1">The sequence shown here is derived from an EMBL/GenBank/DDBJ whole genome shotgun (WGS) entry which is preliminary data.</text>
</comment>
<dbReference type="EMBL" id="WAAR01000036">
    <property type="protein sequence ID" value="KAB1116736.1"/>
    <property type="molecule type" value="Genomic_DNA"/>
</dbReference>
<reference evidence="1 2" key="1">
    <citation type="submission" date="2019-09" db="EMBL/GenBank/DDBJ databases">
        <title>High taxonomic diversity of Micromonospora strains isolated from Medicago sativa nodules in different geographical locations.</title>
        <authorList>
            <person name="Martinez-Hidalgo P."/>
            <person name="Flores-Felix J.D."/>
            <person name="Velazquez E."/>
            <person name="Brau L."/>
            <person name="Trujillo M.E."/>
            <person name="Martinez-Molina E."/>
        </authorList>
    </citation>
    <scope>NUCLEOTIDE SEQUENCE [LARGE SCALE GENOMIC DNA]</scope>
    <source>
        <strain evidence="1 2">ALFB5</strain>
    </source>
</reference>
<evidence type="ECO:0000313" key="1">
    <source>
        <dbReference type="EMBL" id="KAB1116736.1"/>
    </source>
</evidence>
<gene>
    <name evidence="1" type="ORF">F6X54_10665</name>
</gene>
<proteinExistence type="predicted"/>
<evidence type="ECO:0000313" key="2">
    <source>
        <dbReference type="Proteomes" id="UP000471364"/>
    </source>
</evidence>
<protein>
    <submittedName>
        <fullName evidence="1">Uncharacterized protein</fullName>
    </submittedName>
</protein>
<organism evidence="1 2">
    <name type="scientific">Micromonospora aurantiaca</name>
    <name type="common">nom. illeg.</name>
    <dbReference type="NCBI Taxonomy" id="47850"/>
    <lineage>
        <taxon>Bacteria</taxon>
        <taxon>Bacillati</taxon>
        <taxon>Actinomycetota</taxon>
        <taxon>Actinomycetes</taxon>
        <taxon>Micromonosporales</taxon>
        <taxon>Micromonosporaceae</taxon>
        <taxon>Micromonospora</taxon>
    </lineage>
</organism>
<dbReference type="Proteomes" id="UP000471364">
    <property type="component" value="Unassembled WGS sequence"/>
</dbReference>
<sequence length="180" mass="18611">MAKVTINKQGIARMMREMQREFDKHPIQVTTVADAPTGLRGVEGTTGPTTITYNGPVIHGGAAGAQLAWNNTGTVNQQQTRNEQITPGFEALAQAVVSTRQGLSAVGLSEQDLQDAEAAADEVLTEVTQETPDPSRLRRGVAALKGLLAPIATGLATGAGAGAQAWAQTAIEQLGNAAIG</sequence>
<name>A0ABQ6UIP4_9ACTN</name>